<dbReference type="OrthoDB" id="9811239at2"/>
<dbReference type="SUPFAM" id="SSF53756">
    <property type="entry name" value="UDP-Glycosyltransferase/glycogen phosphorylase"/>
    <property type="match status" value="1"/>
</dbReference>
<reference evidence="4 5" key="1">
    <citation type="submission" date="2016-11" db="EMBL/GenBank/DDBJ databases">
        <authorList>
            <person name="Jaros S."/>
            <person name="Januszkiewicz K."/>
            <person name="Wedrychowicz H."/>
        </authorList>
    </citation>
    <scope>NUCLEOTIDE SEQUENCE [LARGE SCALE GENOMIC DNA]</scope>
    <source>
        <strain evidence="4 5">DSM 3089</strain>
    </source>
</reference>
<dbReference type="RefSeq" id="WP_072831240.1">
    <property type="nucleotide sequence ID" value="NZ_FQXP01000005.1"/>
</dbReference>
<evidence type="ECO:0000259" key="3">
    <source>
        <dbReference type="Pfam" id="PF13439"/>
    </source>
</evidence>
<dbReference type="GO" id="GO:0016757">
    <property type="term" value="F:glycosyltransferase activity"/>
    <property type="evidence" value="ECO:0007669"/>
    <property type="project" value="InterPro"/>
</dbReference>
<dbReference type="InterPro" id="IPR028098">
    <property type="entry name" value="Glyco_trans_4-like_N"/>
</dbReference>
<sequence length="331" mass="38519">MKVLLCVRGDYYRNFAADSLQAIKLYKYFKSIGVEADINTGDICDFSEYDIIHLFDLNNAGEAYKYYKIAYSYKKPIVITPNYWSMTKYYEFSSKKDELSVWKGCRPYRNEILKRAKKILVSSEIEKKVIKRDFNIKRNLEVVYSGVAVESTDVPLYNFKDRYDLNNYVLCVGKICEIKNQLALSELCNKLNIDFVMIGSITDKKYFKKCMEYENVKYFGFVDSYNLYNAYKFATVYVAPGFRELPGISTLEAAATGCRIIASSEGCVKEYLGEDAIYFNPYDLGSLERAMEFSKKLKKPDELSTRILEEYSWDKFGENIYSIYKEVCETV</sequence>
<protein>
    <submittedName>
        <fullName evidence="4">Glycosyltransferase involved in cell wall bisynthesis</fullName>
    </submittedName>
</protein>
<gene>
    <name evidence="4" type="ORF">SAMN02745196_01312</name>
</gene>
<proteinExistence type="predicted"/>
<evidence type="ECO:0000256" key="1">
    <source>
        <dbReference type="ARBA" id="ARBA00022679"/>
    </source>
</evidence>
<evidence type="ECO:0000259" key="2">
    <source>
        <dbReference type="Pfam" id="PF00534"/>
    </source>
</evidence>
<dbReference type="PANTHER" id="PTHR46401">
    <property type="entry name" value="GLYCOSYLTRANSFERASE WBBK-RELATED"/>
    <property type="match status" value="1"/>
</dbReference>
<name>A0A1M5VRG7_9CLOT</name>
<dbReference type="PANTHER" id="PTHR46401:SF2">
    <property type="entry name" value="GLYCOSYLTRANSFERASE WBBK-RELATED"/>
    <property type="match status" value="1"/>
</dbReference>
<keyword evidence="1 4" id="KW-0808">Transferase</keyword>
<evidence type="ECO:0000313" key="5">
    <source>
        <dbReference type="Proteomes" id="UP000184526"/>
    </source>
</evidence>
<evidence type="ECO:0000313" key="4">
    <source>
        <dbReference type="EMBL" id="SHH77845.1"/>
    </source>
</evidence>
<keyword evidence="5" id="KW-1185">Reference proteome</keyword>
<dbReference type="Gene3D" id="3.40.50.2000">
    <property type="entry name" value="Glycogen Phosphorylase B"/>
    <property type="match status" value="2"/>
</dbReference>
<feature type="domain" description="Glycosyl transferase family 1" evidence="2">
    <location>
        <begin position="166"/>
        <end position="293"/>
    </location>
</feature>
<dbReference type="Pfam" id="PF00534">
    <property type="entry name" value="Glycos_transf_1"/>
    <property type="match status" value="1"/>
</dbReference>
<dbReference type="InterPro" id="IPR001296">
    <property type="entry name" value="Glyco_trans_1"/>
</dbReference>
<organism evidence="4 5">
    <name type="scientific">Clostridium collagenovorans DSM 3089</name>
    <dbReference type="NCBI Taxonomy" id="1121306"/>
    <lineage>
        <taxon>Bacteria</taxon>
        <taxon>Bacillati</taxon>
        <taxon>Bacillota</taxon>
        <taxon>Clostridia</taxon>
        <taxon>Eubacteriales</taxon>
        <taxon>Clostridiaceae</taxon>
        <taxon>Clostridium</taxon>
    </lineage>
</organism>
<dbReference type="AlphaFoldDB" id="A0A1M5VRG7"/>
<dbReference type="STRING" id="1121306.SAMN02745196_01312"/>
<accession>A0A1M5VRG7</accession>
<dbReference type="CDD" id="cd03801">
    <property type="entry name" value="GT4_PimA-like"/>
    <property type="match status" value="1"/>
</dbReference>
<feature type="domain" description="Glycosyltransferase subfamily 4-like N-terminal" evidence="3">
    <location>
        <begin position="48"/>
        <end position="150"/>
    </location>
</feature>
<dbReference type="EMBL" id="FQXP01000005">
    <property type="protein sequence ID" value="SHH77845.1"/>
    <property type="molecule type" value="Genomic_DNA"/>
</dbReference>
<dbReference type="Proteomes" id="UP000184526">
    <property type="component" value="Unassembled WGS sequence"/>
</dbReference>
<dbReference type="Pfam" id="PF13439">
    <property type="entry name" value="Glyco_transf_4"/>
    <property type="match status" value="1"/>
</dbReference>